<dbReference type="Proteomes" id="UP001183643">
    <property type="component" value="Unassembled WGS sequence"/>
</dbReference>
<dbReference type="GO" id="GO:0032259">
    <property type="term" value="P:methylation"/>
    <property type="evidence" value="ECO:0007669"/>
    <property type="project" value="UniProtKB-KW"/>
</dbReference>
<accession>A0AAE3YLE7</accession>
<organism evidence="6 7">
    <name type="scientific">Catenuloplanes atrovinosus</name>
    <dbReference type="NCBI Taxonomy" id="137266"/>
    <lineage>
        <taxon>Bacteria</taxon>
        <taxon>Bacillati</taxon>
        <taxon>Actinomycetota</taxon>
        <taxon>Actinomycetes</taxon>
        <taxon>Micromonosporales</taxon>
        <taxon>Micromonosporaceae</taxon>
        <taxon>Catenuloplanes</taxon>
    </lineage>
</organism>
<dbReference type="InterPro" id="IPR013216">
    <property type="entry name" value="Methyltransf_11"/>
</dbReference>
<dbReference type="AlphaFoldDB" id="A0AAE3YLE7"/>
<dbReference type="PANTHER" id="PTHR44942">
    <property type="entry name" value="METHYLTRANSF_11 DOMAIN-CONTAINING PROTEIN"/>
    <property type="match status" value="1"/>
</dbReference>
<dbReference type="PANTHER" id="PTHR44942:SF4">
    <property type="entry name" value="METHYLTRANSFERASE TYPE 11 DOMAIN-CONTAINING PROTEIN"/>
    <property type="match status" value="1"/>
</dbReference>
<evidence type="ECO:0000256" key="4">
    <source>
        <dbReference type="SAM" id="MobiDB-lite"/>
    </source>
</evidence>
<keyword evidence="2 6" id="KW-0489">Methyltransferase</keyword>
<dbReference type="GO" id="GO:0008757">
    <property type="term" value="F:S-adenosylmethionine-dependent methyltransferase activity"/>
    <property type="evidence" value="ECO:0007669"/>
    <property type="project" value="InterPro"/>
</dbReference>
<feature type="domain" description="Methyltransferase type 11" evidence="5">
    <location>
        <begin position="53"/>
        <end position="140"/>
    </location>
</feature>
<evidence type="ECO:0000256" key="2">
    <source>
        <dbReference type="ARBA" id="ARBA00022603"/>
    </source>
</evidence>
<evidence type="ECO:0000313" key="6">
    <source>
        <dbReference type="EMBL" id="MDR7274667.1"/>
    </source>
</evidence>
<feature type="region of interest" description="Disordered" evidence="4">
    <location>
        <begin position="1"/>
        <end position="25"/>
    </location>
</feature>
<keyword evidence="7" id="KW-1185">Reference proteome</keyword>
<evidence type="ECO:0000256" key="3">
    <source>
        <dbReference type="ARBA" id="ARBA00022679"/>
    </source>
</evidence>
<dbReference type="Pfam" id="PF08241">
    <property type="entry name" value="Methyltransf_11"/>
    <property type="match status" value="1"/>
</dbReference>
<dbReference type="InterPro" id="IPR051052">
    <property type="entry name" value="Diverse_substrate_MTase"/>
</dbReference>
<dbReference type="CDD" id="cd02440">
    <property type="entry name" value="AdoMet_MTases"/>
    <property type="match status" value="1"/>
</dbReference>
<dbReference type="RefSeq" id="WP_310364639.1">
    <property type="nucleotide sequence ID" value="NZ_JAVDYB010000001.1"/>
</dbReference>
<gene>
    <name evidence="6" type="ORF">J2S41_001445</name>
</gene>
<dbReference type="Gene3D" id="3.40.50.150">
    <property type="entry name" value="Vaccinia Virus protein VP39"/>
    <property type="match status" value="1"/>
</dbReference>
<evidence type="ECO:0000256" key="1">
    <source>
        <dbReference type="ARBA" id="ARBA00008361"/>
    </source>
</evidence>
<comment type="caution">
    <text evidence="6">The sequence shown here is derived from an EMBL/GenBank/DDBJ whole genome shotgun (WGS) entry which is preliminary data.</text>
</comment>
<protein>
    <submittedName>
        <fullName evidence="6">SAM-dependent methyltransferase</fullName>
    </submittedName>
</protein>
<sequence length="264" mass="28706">MPTNDAPHHHHQVARSFGGDAERYDRARPGYPDEMVREIIAATPHRDGPLDVLDVGCGTGLSARPFADAGARVLGVDPDPRMAAVARRHGIEVEEATFEAWPARGRVFDLVVAGQTWHWVDPAAGARRAAEVLRPGGRLAVFWNAMQPEPAVASTFGEINARLLPQAPTVADAVAAYRTMGATAADGMRAAGGLTEPEQWRYDRTRRYTRDEWLDQVPTQGFFTRLPAERLGPLLDEIGAAIDRAGGAFTMHVTTLVITATRAR</sequence>
<keyword evidence="3" id="KW-0808">Transferase</keyword>
<comment type="similarity">
    <text evidence="1">Belongs to the methyltransferase superfamily.</text>
</comment>
<evidence type="ECO:0000313" key="7">
    <source>
        <dbReference type="Proteomes" id="UP001183643"/>
    </source>
</evidence>
<proteinExistence type="inferred from homology"/>
<dbReference type="InterPro" id="IPR029063">
    <property type="entry name" value="SAM-dependent_MTases_sf"/>
</dbReference>
<name>A0AAE3YLE7_9ACTN</name>
<dbReference type="EMBL" id="JAVDYB010000001">
    <property type="protein sequence ID" value="MDR7274667.1"/>
    <property type="molecule type" value="Genomic_DNA"/>
</dbReference>
<dbReference type="SUPFAM" id="SSF53335">
    <property type="entry name" value="S-adenosyl-L-methionine-dependent methyltransferases"/>
    <property type="match status" value="1"/>
</dbReference>
<evidence type="ECO:0000259" key="5">
    <source>
        <dbReference type="Pfam" id="PF08241"/>
    </source>
</evidence>
<reference evidence="6" key="1">
    <citation type="submission" date="2023-07" db="EMBL/GenBank/DDBJ databases">
        <title>Sequencing the genomes of 1000 actinobacteria strains.</title>
        <authorList>
            <person name="Klenk H.-P."/>
        </authorList>
    </citation>
    <scope>NUCLEOTIDE SEQUENCE</scope>
    <source>
        <strain evidence="6">DSM 44707</strain>
    </source>
</reference>